<dbReference type="STRING" id="158441.A0A226DUJ7"/>
<dbReference type="InterPro" id="IPR009091">
    <property type="entry name" value="RCC1/BLIP-II"/>
</dbReference>
<dbReference type="AlphaFoldDB" id="A0A226DUJ7"/>
<dbReference type="OrthoDB" id="5814172at2759"/>
<evidence type="ECO:0000313" key="3">
    <source>
        <dbReference type="EMBL" id="OXA49175.1"/>
    </source>
</evidence>
<name>A0A226DUJ7_FOLCA</name>
<comment type="caution">
    <text evidence="3">The sequence shown here is derived from an EMBL/GenBank/DDBJ whole genome shotgun (WGS) entry which is preliminary data.</text>
</comment>
<dbReference type="SUPFAM" id="SSF54695">
    <property type="entry name" value="POZ domain"/>
    <property type="match status" value="1"/>
</dbReference>
<gene>
    <name evidence="3" type="ORF">Fcan01_15913</name>
</gene>
<evidence type="ECO:0000259" key="2">
    <source>
        <dbReference type="PROSITE" id="PS50097"/>
    </source>
</evidence>
<dbReference type="InterPro" id="IPR011333">
    <property type="entry name" value="SKP1/BTB/POZ_sf"/>
</dbReference>
<dbReference type="InterPro" id="IPR000210">
    <property type="entry name" value="BTB/POZ_dom"/>
</dbReference>
<dbReference type="Pfam" id="PF00651">
    <property type="entry name" value="BTB"/>
    <property type="match status" value="1"/>
</dbReference>
<dbReference type="SUPFAM" id="SSF50985">
    <property type="entry name" value="RCC1/BLIP-II"/>
    <property type="match status" value="1"/>
</dbReference>
<keyword evidence="4" id="KW-1185">Reference proteome</keyword>
<accession>A0A226DUJ7</accession>
<dbReference type="Gene3D" id="2.130.10.30">
    <property type="entry name" value="Regulator of chromosome condensation 1/beta-lactamase-inhibitor protein II"/>
    <property type="match status" value="1"/>
</dbReference>
<proteinExistence type="predicted"/>
<organism evidence="3 4">
    <name type="scientific">Folsomia candida</name>
    <name type="common">Springtail</name>
    <dbReference type="NCBI Taxonomy" id="158441"/>
    <lineage>
        <taxon>Eukaryota</taxon>
        <taxon>Metazoa</taxon>
        <taxon>Ecdysozoa</taxon>
        <taxon>Arthropoda</taxon>
        <taxon>Hexapoda</taxon>
        <taxon>Collembola</taxon>
        <taxon>Entomobryomorpha</taxon>
        <taxon>Isotomoidea</taxon>
        <taxon>Isotomidae</taxon>
        <taxon>Proisotominae</taxon>
        <taxon>Folsomia</taxon>
    </lineage>
</organism>
<dbReference type="PANTHER" id="PTHR24413">
    <property type="entry name" value="SPECKLE-TYPE POZ PROTEIN"/>
    <property type="match status" value="1"/>
</dbReference>
<reference evidence="3 4" key="1">
    <citation type="submission" date="2015-12" db="EMBL/GenBank/DDBJ databases">
        <title>The genome of Folsomia candida.</title>
        <authorList>
            <person name="Faddeeva A."/>
            <person name="Derks M.F."/>
            <person name="Anvar Y."/>
            <person name="Smit S."/>
            <person name="Van Straalen N."/>
            <person name="Roelofs D."/>
        </authorList>
    </citation>
    <scope>NUCLEOTIDE SEQUENCE [LARGE SCALE GENOMIC DNA]</scope>
    <source>
        <strain evidence="3 4">VU population</strain>
        <tissue evidence="3">Whole body</tissue>
    </source>
</reference>
<sequence length="553" mass="61778">MEPSTSSASGVISENKLKMWKIFRNVGADGEEILKTAKLAHAADSRHGFVVTMTDETYSFVCENPSAGVYKISKIPELSGVQVKEFLTGSVNYAITEDGRLFSWSSELDGIEAYNRHLVDQLGRHVSCRATDKITLFYRPAPVTESLPGVKVRQLALPGCKGTYTVALSLGGEVHQWGFSIHNSWKPNLISKKHFDFQEIISVTCSDRMGVALTSKGELYQWEVLLVPRKVLGGGSVPFKKITGSSGYIFALTVKGQMGYFVIDTEYWRSDDNSSEEDSWSGAGSDHDDSSVDDDAPIEDLASCGPAGNLVVVELKNNTRFTFSYCQNENLYPPHIPSFTLPSGASIDELFSKFGSTCYQTISAQIEPPPRRMSDDICNLWQNKEHADVTFSVDEKVIMAHKCILAGRSDYFKKMFRNEWNKAKGGSSAIEVKDVKHAIFEALLVYIYTEKIKFKENEYRNIFDLMKLADSYREVNIRHECEKILIRNINAENAFFLARNASSANALTLEGKVIKFIVNNQLLVNNSSILKMIELVGIDAFQKISVALVQLYK</sequence>
<dbReference type="PROSITE" id="PS50097">
    <property type="entry name" value="BTB"/>
    <property type="match status" value="1"/>
</dbReference>
<dbReference type="EMBL" id="LNIX01000010">
    <property type="protein sequence ID" value="OXA49175.1"/>
    <property type="molecule type" value="Genomic_DNA"/>
</dbReference>
<evidence type="ECO:0000313" key="4">
    <source>
        <dbReference type="Proteomes" id="UP000198287"/>
    </source>
</evidence>
<dbReference type="SMART" id="SM00225">
    <property type="entry name" value="BTB"/>
    <property type="match status" value="1"/>
</dbReference>
<feature type="region of interest" description="Disordered" evidence="1">
    <location>
        <begin position="273"/>
        <end position="298"/>
    </location>
</feature>
<dbReference type="Proteomes" id="UP000198287">
    <property type="component" value="Unassembled WGS sequence"/>
</dbReference>
<feature type="domain" description="BTB" evidence="2">
    <location>
        <begin position="387"/>
        <end position="456"/>
    </location>
</feature>
<evidence type="ECO:0000256" key="1">
    <source>
        <dbReference type="SAM" id="MobiDB-lite"/>
    </source>
</evidence>
<protein>
    <submittedName>
        <fullName evidence="3">RCC1 and BTB domain-containing protein 1</fullName>
    </submittedName>
</protein>
<dbReference type="Gene3D" id="3.30.710.10">
    <property type="entry name" value="Potassium Channel Kv1.1, Chain A"/>
    <property type="match status" value="1"/>
</dbReference>
<dbReference type="CDD" id="cd18186">
    <property type="entry name" value="BTB_POZ_ZBTB_KLHL-like"/>
    <property type="match status" value="1"/>
</dbReference>